<protein>
    <recommendedName>
        <fullName evidence="4">Asp/Glu/hydantoin racemase</fullName>
    </recommendedName>
</protein>
<evidence type="ECO:0000313" key="2">
    <source>
        <dbReference type="EMBL" id="CDK29701.1"/>
    </source>
</evidence>
<dbReference type="EMBL" id="HG793131">
    <property type="protein sequence ID" value="CDK29701.1"/>
    <property type="molecule type" value="Genomic_DNA"/>
</dbReference>
<keyword evidence="3" id="KW-1185">Reference proteome</keyword>
<reference evidence="2" key="2">
    <citation type="submission" date="2014-02" db="EMBL/GenBank/DDBJ databases">
        <title>Complete DNA sequence of /Kuraishia capsulata/ illustrates novel genomic features among budding yeasts (/Saccharomycotina/).</title>
        <authorList>
            <person name="Morales L."/>
            <person name="Noel B."/>
            <person name="Porcel B."/>
            <person name="Marcet-Houben M."/>
            <person name="Hullo M-F."/>
            <person name="Sacerdot C."/>
            <person name="Tekaia F."/>
            <person name="Leh-Louis V."/>
            <person name="Despons L."/>
            <person name="Khanna V."/>
            <person name="Aury J-M."/>
            <person name="Barbe V."/>
            <person name="Couloux A."/>
            <person name="Labadie K."/>
            <person name="Pelletier E."/>
            <person name="Souciet J-L."/>
            <person name="Boekhout T."/>
            <person name="Gabaldon T."/>
            <person name="Wincker P."/>
            <person name="Dujon B."/>
        </authorList>
    </citation>
    <scope>NUCLEOTIDE SEQUENCE</scope>
    <source>
        <strain evidence="2">CBS 1993</strain>
    </source>
</reference>
<dbReference type="GeneID" id="34523072"/>
<evidence type="ECO:0008006" key="4">
    <source>
        <dbReference type="Google" id="ProtNLM"/>
    </source>
</evidence>
<dbReference type="Pfam" id="PF01177">
    <property type="entry name" value="Asp_Glu_race"/>
    <property type="match status" value="2"/>
</dbReference>
<dbReference type="OrthoDB" id="412018at2759"/>
<reference evidence="2" key="1">
    <citation type="submission" date="2013-12" db="EMBL/GenBank/DDBJ databases">
        <authorList>
            <person name="Genoscope - CEA"/>
        </authorList>
    </citation>
    <scope>NUCLEOTIDE SEQUENCE</scope>
    <source>
        <strain evidence="2">CBS 1993</strain>
    </source>
</reference>
<dbReference type="HOGENOM" id="CLU_053002_1_0_1"/>
<sequence>MTAKTLLIINPNSSKSVTDNLEQILKPIPEIEFQFFTGPSSAPPEIDGPETSHQSTEACFPILKEKYLGRFDGYLVCCYSDHPLIYKLREVTTKPVLGIFQATMLYSLAYAGSAYKFAILTSTSSWEKILDDAILDFLYGPSGKRLNFSSLPLLGYLQDPLSTAANYILNLFTDSSRSLPSFCLPTVAANVNVLELRDPAKFEGLKKKVQKLVDEGAKIILLGCAGLSGLDVQFKDVFPGIKFVDSVAVGVELLSGLARFDSES</sequence>
<dbReference type="AlphaFoldDB" id="W6MSC4"/>
<dbReference type="InterPro" id="IPR053714">
    <property type="entry name" value="Iso_Racemase_Enz_sf"/>
</dbReference>
<dbReference type="Gene3D" id="3.40.50.12500">
    <property type="match status" value="1"/>
</dbReference>
<evidence type="ECO:0000313" key="3">
    <source>
        <dbReference type="Proteomes" id="UP000019384"/>
    </source>
</evidence>
<dbReference type="RefSeq" id="XP_022461684.1">
    <property type="nucleotide sequence ID" value="XM_022601451.1"/>
</dbReference>
<accession>W6MSC4</accession>
<dbReference type="STRING" id="1382522.W6MSC4"/>
<name>W6MSC4_9ASCO</name>
<evidence type="ECO:0000256" key="1">
    <source>
        <dbReference type="ARBA" id="ARBA00038414"/>
    </source>
</evidence>
<dbReference type="GO" id="GO:0047661">
    <property type="term" value="F:amino-acid racemase activity"/>
    <property type="evidence" value="ECO:0007669"/>
    <property type="project" value="InterPro"/>
</dbReference>
<dbReference type="InterPro" id="IPR052186">
    <property type="entry name" value="Hydantoin_racemase-like"/>
</dbReference>
<organism evidence="2 3">
    <name type="scientific">Kuraishia capsulata CBS 1993</name>
    <dbReference type="NCBI Taxonomy" id="1382522"/>
    <lineage>
        <taxon>Eukaryota</taxon>
        <taxon>Fungi</taxon>
        <taxon>Dikarya</taxon>
        <taxon>Ascomycota</taxon>
        <taxon>Saccharomycotina</taxon>
        <taxon>Pichiomycetes</taxon>
        <taxon>Pichiales</taxon>
        <taxon>Pichiaceae</taxon>
        <taxon>Kuraishia</taxon>
    </lineage>
</organism>
<proteinExistence type="inferred from homology"/>
<comment type="similarity">
    <text evidence="1">Belongs to the HyuE racemase family.</text>
</comment>
<dbReference type="PANTHER" id="PTHR28047:SF5">
    <property type="entry name" value="PROTEIN DCG1"/>
    <property type="match status" value="1"/>
</dbReference>
<dbReference type="PANTHER" id="PTHR28047">
    <property type="entry name" value="PROTEIN DCG1"/>
    <property type="match status" value="1"/>
</dbReference>
<gene>
    <name evidence="2" type="ORF">KUCA_T00005694001</name>
</gene>
<dbReference type="Proteomes" id="UP000019384">
    <property type="component" value="Unassembled WGS sequence"/>
</dbReference>
<dbReference type="InterPro" id="IPR015942">
    <property type="entry name" value="Asp/Glu/hydantoin_racemase"/>
</dbReference>